<dbReference type="WBParaSite" id="Pan_g1057.t1">
    <property type="protein sequence ID" value="Pan_g1057.t1"/>
    <property type="gene ID" value="Pan_g1057"/>
</dbReference>
<accession>A0A7E4UMK6</accession>
<feature type="signal peptide" evidence="1">
    <location>
        <begin position="1"/>
        <end position="17"/>
    </location>
</feature>
<proteinExistence type="predicted"/>
<keyword evidence="1" id="KW-0732">Signal</keyword>
<sequence>MKSILIVLLSIITVIASQNVPVREVGDTTDDYDFLEGVTNDANEEYVRFLGFLPNIISAIAEGIATIIKGE</sequence>
<name>A0A7E4UMK6_PANRE</name>
<keyword evidence="2" id="KW-1185">Reference proteome</keyword>
<reference evidence="2" key="1">
    <citation type="journal article" date="2013" name="Genetics">
        <title>The draft genome and transcriptome of Panagrellus redivivus are shaped by the harsh demands of a free-living lifestyle.</title>
        <authorList>
            <person name="Srinivasan J."/>
            <person name="Dillman A.R."/>
            <person name="Macchietto M.G."/>
            <person name="Heikkinen L."/>
            <person name="Lakso M."/>
            <person name="Fracchia K.M."/>
            <person name="Antoshechkin I."/>
            <person name="Mortazavi A."/>
            <person name="Wong G."/>
            <person name="Sternberg P.W."/>
        </authorList>
    </citation>
    <scope>NUCLEOTIDE SEQUENCE [LARGE SCALE GENOMIC DNA]</scope>
    <source>
        <strain evidence="2">MT8872</strain>
    </source>
</reference>
<reference evidence="3" key="2">
    <citation type="submission" date="2020-10" db="UniProtKB">
        <authorList>
            <consortium name="WormBaseParasite"/>
        </authorList>
    </citation>
    <scope>IDENTIFICATION</scope>
</reference>
<dbReference type="AlphaFoldDB" id="A0A7E4UMK6"/>
<organism evidence="2 3">
    <name type="scientific">Panagrellus redivivus</name>
    <name type="common">Microworm</name>
    <dbReference type="NCBI Taxonomy" id="6233"/>
    <lineage>
        <taxon>Eukaryota</taxon>
        <taxon>Metazoa</taxon>
        <taxon>Ecdysozoa</taxon>
        <taxon>Nematoda</taxon>
        <taxon>Chromadorea</taxon>
        <taxon>Rhabditida</taxon>
        <taxon>Tylenchina</taxon>
        <taxon>Panagrolaimomorpha</taxon>
        <taxon>Panagrolaimoidea</taxon>
        <taxon>Panagrolaimidae</taxon>
        <taxon>Panagrellus</taxon>
    </lineage>
</organism>
<evidence type="ECO:0000313" key="2">
    <source>
        <dbReference type="Proteomes" id="UP000492821"/>
    </source>
</evidence>
<evidence type="ECO:0000256" key="1">
    <source>
        <dbReference type="SAM" id="SignalP"/>
    </source>
</evidence>
<evidence type="ECO:0000313" key="3">
    <source>
        <dbReference type="WBParaSite" id="Pan_g1057.t1"/>
    </source>
</evidence>
<protein>
    <submittedName>
        <fullName evidence="3">Salivary secreted peptide</fullName>
    </submittedName>
</protein>
<feature type="chain" id="PRO_5028982350" evidence="1">
    <location>
        <begin position="18"/>
        <end position="71"/>
    </location>
</feature>
<dbReference type="Proteomes" id="UP000492821">
    <property type="component" value="Unassembled WGS sequence"/>
</dbReference>